<gene>
    <name evidence="1" type="ORF">ENN70_02145</name>
</gene>
<name>A0A7C2SQ05_ARCFL</name>
<proteinExistence type="predicted"/>
<evidence type="ECO:0000313" key="1">
    <source>
        <dbReference type="EMBL" id="HET20911.1"/>
    </source>
</evidence>
<accession>A0A7C2SQ05</accession>
<reference evidence="1" key="1">
    <citation type="journal article" date="2020" name="mSystems">
        <title>Genome- and Community-Level Interaction Insights into Carbon Utilization and Element Cycling Functions of Hydrothermarchaeota in Hydrothermal Sediment.</title>
        <authorList>
            <person name="Zhou Z."/>
            <person name="Liu Y."/>
            <person name="Xu W."/>
            <person name="Pan J."/>
            <person name="Luo Z.H."/>
            <person name="Li M."/>
        </authorList>
    </citation>
    <scope>NUCLEOTIDE SEQUENCE [LARGE SCALE GENOMIC DNA]</scope>
    <source>
        <strain evidence="1">SpSt-12</strain>
    </source>
</reference>
<dbReference type="AlphaFoldDB" id="A0A7C2SQ05"/>
<sequence length="92" mass="10953">MRDGEEILVIGRNTKKQPVKDISLKNVNELNFTFYYDGKRHRYCISINYGEAYVYVSEKRGEAIYTFLKFLENFLQKDHAPLEGEENFDTYK</sequence>
<protein>
    <submittedName>
        <fullName evidence="1">Uncharacterized protein</fullName>
    </submittedName>
</protein>
<comment type="caution">
    <text evidence="1">The sequence shown here is derived from an EMBL/GenBank/DDBJ whole genome shotgun (WGS) entry which is preliminary data.</text>
</comment>
<dbReference type="EMBL" id="DSCQ01000026">
    <property type="protein sequence ID" value="HET20911.1"/>
    <property type="molecule type" value="Genomic_DNA"/>
</dbReference>
<organism evidence="1">
    <name type="scientific">Archaeoglobus fulgidus</name>
    <dbReference type="NCBI Taxonomy" id="2234"/>
    <lineage>
        <taxon>Archaea</taxon>
        <taxon>Methanobacteriati</taxon>
        <taxon>Methanobacteriota</taxon>
        <taxon>Archaeoglobi</taxon>
        <taxon>Archaeoglobales</taxon>
        <taxon>Archaeoglobaceae</taxon>
        <taxon>Archaeoglobus</taxon>
    </lineage>
</organism>